<dbReference type="Gene3D" id="1.25.40.390">
    <property type="match status" value="1"/>
</dbReference>
<gene>
    <name evidence="8" type="ORF">EWE74_03905</name>
</gene>
<evidence type="ECO:0000313" key="8">
    <source>
        <dbReference type="EMBL" id="RZF61970.1"/>
    </source>
</evidence>
<evidence type="ECO:0000259" key="6">
    <source>
        <dbReference type="Pfam" id="PF07980"/>
    </source>
</evidence>
<evidence type="ECO:0000259" key="7">
    <source>
        <dbReference type="Pfam" id="PF14322"/>
    </source>
</evidence>
<organism evidence="8 9">
    <name type="scientific">Sphingobacterium corticibacterium</name>
    <dbReference type="NCBI Taxonomy" id="2484746"/>
    <lineage>
        <taxon>Bacteria</taxon>
        <taxon>Pseudomonadati</taxon>
        <taxon>Bacteroidota</taxon>
        <taxon>Sphingobacteriia</taxon>
        <taxon>Sphingobacteriales</taxon>
        <taxon>Sphingobacteriaceae</taxon>
        <taxon>Sphingobacterium</taxon>
    </lineage>
</organism>
<accession>A0A4Q6XP57</accession>
<feature type="domain" description="SusD-like N-terminal" evidence="7">
    <location>
        <begin position="106"/>
        <end position="237"/>
    </location>
</feature>
<dbReference type="InterPro" id="IPR011990">
    <property type="entry name" value="TPR-like_helical_dom_sf"/>
</dbReference>
<dbReference type="GO" id="GO:0009279">
    <property type="term" value="C:cell outer membrane"/>
    <property type="evidence" value="ECO:0007669"/>
    <property type="project" value="UniProtKB-SubCell"/>
</dbReference>
<name>A0A4Q6XP57_9SPHI</name>
<evidence type="ECO:0000256" key="5">
    <source>
        <dbReference type="ARBA" id="ARBA00023237"/>
    </source>
</evidence>
<dbReference type="Pfam" id="PF14322">
    <property type="entry name" value="SusD-like_3"/>
    <property type="match status" value="1"/>
</dbReference>
<keyword evidence="4" id="KW-0472">Membrane</keyword>
<reference evidence="8 9" key="1">
    <citation type="submission" date="2019-02" db="EMBL/GenBank/DDBJ databases">
        <authorList>
            <person name="Li Y."/>
        </authorList>
    </citation>
    <scope>NUCLEOTIDE SEQUENCE [LARGE SCALE GENOMIC DNA]</scope>
    <source>
        <strain evidence="8 9">30C10-4-7</strain>
    </source>
</reference>
<comment type="subcellular location">
    <subcellularLocation>
        <location evidence="1">Cell outer membrane</location>
    </subcellularLocation>
</comment>
<keyword evidence="3" id="KW-0732">Signal</keyword>
<dbReference type="SUPFAM" id="SSF48452">
    <property type="entry name" value="TPR-like"/>
    <property type="match status" value="1"/>
</dbReference>
<evidence type="ECO:0000313" key="9">
    <source>
        <dbReference type="Proteomes" id="UP000292855"/>
    </source>
</evidence>
<dbReference type="EMBL" id="SGIT01000001">
    <property type="protein sequence ID" value="RZF61970.1"/>
    <property type="molecule type" value="Genomic_DNA"/>
</dbReference>
<dbReference type="OrthoDB" id="618454at2"/>
<feature type="domain" description="RagB/SusD" evidence="6">
    <location>
        <begin position="338"/>
        <end position="461"/>
    </location>
</feature>
<dbReference type="InterPro" id="IPR033985">
    <property type="entry name" value="SusD-like_N"/>
</dbReference>
<dbReference type="AlphaFoldDB" id="A0A4Q6XP57"/>
<evidence type="ECO:0000256" key="3">
    <source>
        <dbReference type="ARBA" id="ARBA00022729"/>
    </source>
</evidence>
<keyword evidence="5" id="KW-0998">Cell outer membrane</keyword>
<evidence type="ECO:0000256" key="2">
    <source>
        <dbReference type="ARBA" id="ARBA00006275"/>
    </source>
</evidence>
<dbReference type="InterPro" id="IPR012944">
    <property type="entry name" value="SusD_RagB_dom"/>
</dbReference>
<dbReference type="Pfam" id="PF07980">
    <property type="entry name" value="SusD_RagB"/>
    <property type="match status" value="1"/>
</dbReference>
<keyword evidence="9" id="KW-1185">Reference proteome</keyword>
<proteinExistence type="inferred from homology"/>
<dbReference type="Proteomes" id="UP000292855">
    <property type="component" value="Unassembled WGS sequence"/>
</dbReference>
<protein>
    <submittedName>
        <fullName evidence="8">RagB/SusD family nutrient uptake outer membrane protein</fullName>
    </submittedName>
</protein>
<sequence>MRLSIFSSVCSLLFVMTSCNMEKDPIGLLTPDQINESPSESTLKSAVNSAYEPLRNTNGFLGSGAWAQGLYIRPDFVIEDIAGGDMNKKWVSDGDQAWIDEVSRFSFTSENPAFNGIWTYAYEGVSRANLAIDKLGNPATIEQAGIPTALAERMLGEVLFLRAYYYIELVTNFGDVALLTKPLTSFEEAYEVAKRVPQDQIWQQINTDLQQALQLLPDAKHPVDTEPWRVSAAAVLALEAKVALFAEKWEQVISKVEALEQKGYFSLNDNYFDSFSNSKKFKDQEVIFAYNHTQGTLPKNGNSIGALLGWGFLAPTDDFLASFEENDPRLEYTVNVGDRLVYKLMGDLNAANRGNGDSPANKILIRWADVLLWKAEAYLETGNYPQAIGLINKVRNRARNTVKVDGGKAPTGTLPDRNVQESDPSVIKTWLMQERRSELGFESHRFSDLRRWKVAAEVLRNMGKSFRPHHYLYPIPQREIDLSGGSLTQNPDY</sequence>
<evidence type="ECO:0000256" key="1">
    <source>
        <dbReference type="ARBA" id="ARBA00004442"/>
    </source>
</evidence>
<comment type="caution">
    <text evidence="8">The sequence shown here is derived from an EMBL/GenBank/DDBJ whole genome shotgun (WGS) entry which is preliminary data.</text>
</comment>
<dbReference type="PROSITE" id="PS51257">
    <property type="entry name" value="PROKAR_LIPOPROTEIN"/>
    <property type="match status" value="1"/>
</dbReference>
<evidence type="ECO:0000256" key="4">
    <source>
        <dbReference type="ARBA" id="ARBA00023136"/>
    </source>
</evidence>
<dbReference type="CDD" id="cd08977">
    <property type="entry name" value="SusD"/>
    <property type="match status" value="1"/>
</dbReference>
<comment type="similarity">
    <text evidence="2">Belongs to the SusD family.</text>
</comment>